<dbReference type="PANTHER" id="PTHR43433">
    <property type="entry name" value="HYDROLASE, ALPHA/BETA FOLD FAMILY PROTEIN"/>
    <property type="match status" value="1"/>
</dbReference>
<feature type="domain" description="AB hydrolase-1" evidence="1">
    <location>
        <begin position="36"/>
        <end position="298"/>
    </location>
</feature>
<dbReference type="EMBL" id="MUYT01000004">
    <property type="protein sequence ID" value="OOS21995.1"/>
    <property type="molecule type" value="Genomic_DNA"/>
</dbReference>
<evidence type="ECO:0000313" key="2">
    <source>
        <dbReference type="EMBL" id="OOS21995.1"/>
    </source>
</evidence>
<evidence type="ECO:0000259" key="1">
    <source>
        <dbReference type="Pfam" id="PF00561"/>
    </source>
</evidence>
<dbReference type="InterPro" id="IPR000073">
    <property type="entry name" value="AB_hydrolase_1"/>
</dbReference>
<dbReference type="InterPro" id="IPR029058">
    <property type="entry name" value="AB_hydrolase_fold"/>
</dbReference>
<proteinExistence type="predicted"/>
<dbReference type="SUPFAM" id="SSF53474">
    <property type="entry name" value="alpha/beta-Hydrolases"/>
    <property type="match status" value="1"/>
</dbReference>
<dbReference type="Pfam" id="PF00561">
    <property type="entry name" value="Abhydrolase_1"/>
    <property type="match status" value="1"/>
</dbReference>
<comment type="caution">
    <text evidence="2">The sequence shown here is derived from an EMBL/GenBank/DDBJ whole genome shotgun (WGS) entry which is preliminary data.</text>
</comment>
<dbReference type="Proteomes" id="UP000191094">
    <property type="component" value="Unassembled WGS sequence"/>
</dbReference>
<dbReference type="GO" id="GO:0004806">
    <property type="term" value="F:triacylglycerol lipase activity"/>
    <property type="evidence" value="ECO:0007669"/>
    <property type="project" value="TreeGrafter"/>
</dbReference>
<dbReference type="InterPro" id="IPR050471">
    <property type="entry name" value="AB_hydrolase"/>
</dbReference>
<sequence length="318" mass="35606">MEWTISDLTQGMYHAFIQISPEITLSVEAGGNPNHPPVLLIMGLGSQMLFWPDALIKQLVAAGFFVIRFDNRDIGLSSKIINPSLPNLSSFNRLEMMLRLQVGLKNRHSVAYRLQDMADDTAGLLNRLRQIFGFKQFHVLGASMGGMIAQILAANYPNHIDRLLLLFTSTNARLLPPPKLKQLNALFTKPDNTSLQASVAHGVWFMHMVGSPGFIDDEPVKRLITKKHLRNVHQLGIIQQLQAILATGDIRAYSQQIQAKTLVLHGDKDGLLPWHHGRNVANHIPNADFKLIKGLGHDLAGYFIPYLSHIISQYLHQK</sequence>
<dbReference type="Gene3D" id="3.40.50.1820">
    <property type="entry name" value="alpha/beta hydrolase"/>
    <property type="match status" value="1"/>
</dbReference>
<accession>A0A1T0CI58</accession>
<gene>
    <name evidence="2" type="ORF">B0682_03365</name>
</gene>
<dbReference type="PANTHER" id="PTHR43433:SF5">
    <property type="entry name" value="AB HYDROLASE-1 DOMAIN-CONTAINING PROTEIN"/>
    <property type="match status" value="1"/>
</dbReference>
<evidence type="ECO:0000313" key="3">
    <source>
        <dbReference type="Proteomes" id="UP000191094"/>
    </source>
</evidence>
<organism evidence="2 3">
    <name type="scientific">Lwoffella lincolnii</name>
    <dbReference type="NCBI Taxonomy" id="90241"/>
    <lineage>
        <taxon>Bacteria</taxon>
        <taxon>Pseudomonadati</taxon>
        <taxon>Pseudomonadota</taxon>
        <taxon>Gammaproteobacteria</taxon>
        <taxon>Moraxellales</taxon>
        <taxon>Moraxellaceae</taxon>
        <taxon>Lwoffella</taxon>
    </lineage>
</organism>
<keyword evidence="3" id="KW-1185">Reference proteome</keyword>
<protein>
    <recommendedName>
        <fullName evidence="1">AB hydrolase-1 domain-containing protein</fullName>
    </recommendedName>
</protein>
<dbReference type="GO" id="GO:0046503">
    <property type="term" value="P:glycerolipid catabolic process"/>
    <property type="evidence" value="ECO:0007669"/>
    <property type="project" value="TreeGrafter"/>
</dbReference>
<name>A0A1T0CI58_9GAMM</name>
<dbReference type="AlphaFoldDB" id="A0A1T0CI58"/>
<dbReference type="STRING" id="90241.B0682_03365"/>
<reference evidence="2 3" key="1">
    <citation type="submission" date="2017-02" db="EMBL/GenBank/DDBJ databases">
        <title>Draft genome sequence of Moraxella lincolnii CCUG 9405T type strain.</title>
        <authorList>
            <person name="Salva-Serra F."/>
            <person name="Engstrom-Jakobsson H."/>
            <person name="Thorell K."/>
            <person name="Jaen-Luchoro D."/>
            <person name="Gonzales-Siles L."/>
            <person name="Karlsson R."/>
            <person name="Yazdan S."/>
            <person name="Boulund F."/>
            <person name="Johnning A."/>
            <person name="Engstrand L."/>
            <person name="Kristiansson E."/>
            <person name="Moore E."/>
        </authorList>
    </citation>
    <scope>NUCLEOTIDE SEQUENCE [LARGE SCALE GENOMIC DNA]</scope>
    <source>
        <strain evidence="2 3">CCUG 9405</strain>
    </source>
</reference>